<comment type="caution">
    <text evidence="4">The sequence shown here is derived from an EMBL/GenBank/DDBJ whole genome shotgun (WGS) entry which is preliminary data.</text>
</comment>
<evidence type="ECO:0000313" key="5">
    <source>
        <dbReference type="Proteomes" id="UP000667802"/>
    </source>
</evidence>
<dbReference type="GO" id="GO:0004197">
    <property type="term" value="F:cysteine-type endopeptidase activity"/>
    <property type="evidence" value="ECO:0007669"/>
    <property type="project" value="InterPro"/>
</dbReference>
<organism evidence="4 5">
    <name type="scientific">Aetokthonos hydrillicola Thurmond2011</name>
    <dbReference type="NCBI Taxonomy" id="2712845"/>
    <lineage>
        <taxon>Bacteria</taxon>
        <taxon>Bacillati</taxon>
        <taxon>Cyanobacteriota</taxon>
        <taxon>Cyanophyceae</taxon>
        <taxon>Nostocales</taxon>
        <taxon>Hapalosiphonaceae</taxon>
        <taxon>Aetokthonos</taxon>
    </lineage>
</organism>
<dbReference type="InterPro" id="IPR029030">
    <property type="entry name" value="Caspase-like_dom_sf"/>
</dbReference>
<dbReference type="InterPro" id="IPR005532">
    <property type="entry name" value="SUMF_dom"/>
</dbReference>
<dbReference type="PANTHER" id="PTHR23150:SF19">
    <property type="entry name" value="FORMYLGLYCINE-GENERATING ENZYME"/>
    <property type="match status" value="1"/>
</dbReference>
<protein>
    <submittedName>
        <fullName evidence="4">SUMF1/EgtB/PvdO family nonheme iron enzyme</fullName>
    </submittedName>
</protein>
<feature type="domain" description="Sulfatase-modifying factor enzyme-like" evidence="3">
    <location>
        <begin position="545"/>
        <end position="770"/>
    </location>
</feature>
<gene>
    <name evidence="4" type="ORF">G7B40_040060</name>
</gene>
<dbReference type="PANTHER" id="PTHR23150">
    <property type="entry name" value="SULFATASE MODIFYING FACTOR 1, 2"/>
    <property type="match status" value="1"/>
</dbReference>
<dbReference type="EMBL" id="JAALHA020000038">
    <property type="protein sequence ID" value="MDR9900684.1"/>
    <property type="molecule type" value="Genomic_DNA"/>
</dbReference>
<evidence type="ECO:0000259" key="2">
    <source>
        <dbReference type="Pfam" id="PF00656"/>
    </source>
</evidence>
<dbReference type="InterPro" id="IPR051043">
    <property type="entry name" value="Sulfatase_Mod_Factor_Kinase"/>
</dbReference>
<sequence>MAKNWAIAIGINQYNNLQTLNYAKRDAEAMRDWFENKAQFDKVFLFTEDSPAIQTSSAPIPTQPTYGNLRRFLRANFETPLLAPGDNLWFFFAGHGCREADQDYIMLLDSDPGDVEHTGIPVDYVTQRLRRSGADNVVLFLDACRDQGSRVGVGIGGEHQGVVTFYACSPRQKSYEIEQLQHGAFTQALLEGLNIAGVGNCATVERLDQYLQWRVVEINHTHRKPQQNPYVSAEPAAKLHLILLPDYASLADIATLKNEAFQAEVKKDWELARQLWIRVNVAARGSDMQAIEAFSRINQQQGQSSPASSSSRQGSRSPTVKTREEKIAHYQQAFSKEVKREFPINQAARRRLQQLQRSLQLSDDDIADIEQPLIAEKQAEQERLRQKQEAQFQQKLQQYERELIKIAQAGNSVNSFKDWLLQRSLGLKEADIAAIKDRVIVSHPTRVQPPQTNPFRVINRRPFLKWVGLGGAGLVSAVVGYELFHDPLAPKYTPPTEGSPKAFGLPLWTVDFKTVKVDEKGIVVDRFSKQAKFFKEDLGNSITLEMISIPAGSFQMGSPLGEKGRRDDEQPQHMVKVPTFFIGRFEVTQEQYQQIMGKNPSNFKGAKRPVERVSWNDAVEFCKKLSQKTGRKYRLPSEAEWEYACRAGTTTPFHFGNTITTDLANYNGDYTYASEYKGRNRGETTDVGSFPPNAFGLYDMHGNVWEWCADTWHDNYKGAPTDGSVWSDNQNSSQVLRGGSLIVNPENCRSAARNYFNPVDDDFNLGFRVVCGGGAARTL</sequence>
<dbReference type="GO" id="GO:0006508">
    <property type="term" value="P:proteolysis"/>
    <property type="evidence" value="ECO:0007669"/>
    <property type="project" value="InterPro"/>
</dbReference>
<dbReference type="InterPro" id="IPR011600">
    <property type="entry name" value="Pept_C14_caspase"/>
</dbReference>
<dbReference type="AlphaFoldDB" id="A0AAP5IH25"/>
<dbReference type="RefSeq" id="WP_208342423.1">
    <property type="nucleotide sequence ID" value="NZ_CAWQFN010000136.1"/>
</dbReference>
<dbReference type="Pfam" id="PF00656">
    <property type="entry name" value="Peptidase_C14"/>
    <property type="match status" value="1"/>
</dbReference>
<feature type="compositionally biased region" description="Low complexity" evidence="1">
    <location>
        <begin position="299"/>
        <end position="318"/>
    </location>
</feature>
<reference evidence="5" key="1">
    <citation type="journal article" date="2021" name="Science">
        <title>Hunting the eagle killer: A cyanobacterial neurotoxin causes vacuolar myelinopathy.</title>
        <authorList>
            <person name="Breinlinger S."/>
            <person name="Phillips T.J."/>
            <person name="Haram B.N."/>
            <person name="Mares J."/>
            <person name="Martinez Yerena J.A."/>
            <person name="Hrouzek P."/>
            <person name="Sobotka R."/>
            <person name="Henderson W.M."/>
            <person name="Schmieder P."/>
            <person name="Williams S.M."/>
            <person name="Lauderdale J.D."/>
            <person name="Wilde H.D."/>
            <person name="Gerrin W."/>
            <person name="Kust A."/>
            <person name="Washington J.W."/>
            <person name="Wagner C."/>
            <person name="Geier B."/>
            <person name="Liebeke M."/>
            <person name="Enke H."/>
            <person name="Niedermeyer T.H.J."/>
            <person name="Wilde S.B."/>
        </authorList>
    </citation>
    <scope>NUCLEOTIDE SEQUENCE [LARGE SCALE GENOMIC DNA]</scope>
    <source>
        <strain evidence="5">Thurmond2011</strain>
    </source>
</reference>
<evidence type="ECO:0000259" key="3">
    <source>
        <dbReference type="Pfam" id="PF03781"/>
    </source>
</evidence>
<dbReference type="Gene3D" id="3.40.50.1460">
    <property type="match status" value="1"/>
</dbReference>
<dbReference type="InterPro" id="IPR016187">
    <property type="entry name" value="CTDL_fold"/>
</dbReference>
<keyword evidence="5" id="KW-1185">Reference proteome</keyword>
<feature type="domain" description="Peptidase C14 caspase" evidence="2">
    <location>
        <begin position="4"/>
        <end position="234"/>
    </location>
</feature>
<evidence type="ECO:0000313" key="4">
    <source>
        <dbReference type="EMBL" id="MDR9900684.1"/>
    </source>
</evidence>
<dbReference type="SUPFAM" id="SSF52129">
    <property type="entry name" value="Caspase-like"/>
    <property type="match status" value="1"/>
</dbReference>
<dbReference type="InterPro" id="IPR042095">
    <property type="entry name" value="SUMF_sf"/>
</dbReference>
<accession>A0AAP5IH25</accession>
<dbReference type="SUPFAM" id="SSF56436">
    <property type="entry name" value="C-type lectin-like"/>
    <property type="match status" value="1"/>
</dbReference>
<name>A0AAP5IH25_9CYAN</name>
<feature type="region of interest" description="Disordered" evidence="1">
    <location>
        <begin position="297"/>
        <end position="324"/>
    </location>
</feature>
<evidence type="ECO:0000256" key="1">
    <source>
        <dbReference type="SAM" id="MobiDB-lite"/>
    </source>
</evidence>
<dbReference type="Gene3D" id="3.90.1580.10">
    <property type="entry name" value="paralog of FGE (formylglycine-generating enzyme)"/>
    <property type="match status" value="1"/>
</dbReference>
<dbReference type="GO" id="GO:0120147">
    <property type="term" value="F:formylglycine-generating oxidase activity"/>
    <property type="evidence" value="ECO:0007669"/>
    <property type="project" value="TreeGrafter"/>
</dbReference>
<dbReference type="Pfam" id="PF03781">
    <property type="entry name" value="FGE-sulfatase"/>
    <property type="match status" value="1"/>
</dbReference>
<dbReference type="Proteomes" id="UP000667802">
    <property type="component" value="Unassembled WGS sequence"/>
</dbReference>
<proteinExistence type="predicted"/>